<dbReference type="PANTHER" id="PTHR47245:SF2">
    <property type="entry name" value="PEPTIDYL-PROLYL CIS-TRANS ISOMERASE HP_0175-RELATED"/>
    <property type="match status" value="1"/>
</dbReference>
<dbReference type="Proteomes" id="UP000199394">
    <property type="component" value="Unassembled WGS sequence"/>
</dbReference>
<keyword evidence="1" id="KW-0697">Rotamase</keyword>
<dbReference type="InterPro" id="IPR023058">
    <property type="entry name" value="PPIase_PpiC_CS"/>
</dbReference>
<dbReference type="EMBL" id="FNRK01000010">
    <property type="protein sequence ID" value="SEA44227.1"/>
    <property type="molecule type" value="Genomic_DNA"/>
</dbReference>
<evidence type="ECO:0000256" key="1">
    <source>
        <dbReference type="PROSITE-ProRule" id="PRU00278"/>
    </source>
</evidence>
<dbReference type="PROSITE" id="PS50198">
    <property type="entry name" value="PPIC_PPIASE_2"/>
    <property type="match status" value="1"/>
</dbReference>
<dbReference type="Gene3D" id="3.10.50.40">
    <property type="match status" value="1"/>
</dbReference>
<accession>A0A1H4B802</accession>
<evidence type="ECO:0000256" key="2">
    <source>
        <dbReference type="SAM" id="Coils"/>
    </source>
</evidence>
<protein>
    <submittedName>
        <fullName evidence="4">Peptidyl-prolyl cis-trans isomerase C</fullName>
    </submittedName>
</protein>
<dbReference type="PROSITE" id="PS01096">
    <property type="entry name" value="PPIC_PPIASE_1"/>
    <property type="match status" value="1"/>
</dbReference>
<evidence type="ECO:0000313" key="5">
    <source>
        <dbReference type="Proteomes" id="UP000199394"/>
    </source>
</evidence>
<dbReference type="RefSeq" id="WP_090307029.1">
    <property type="nucleotide sequence ID" value="NZ_FNRK01000010.1"/>
</dbReference>
<dbReference type="InterPro" id="IPR027304">
    <property type="entry name" value="Trigger_fact/SurA_dom_sf"/>
</dbReference>
<dbReference type="STRING" id="81409.SAMN04515656_11082"/>
<feature type="coiled-coil region" evidence="2">
    <location>
        <begin position="56"/>
        <end position="83"/>
    </location>
</feature>
<keyword evidence="1 4" id="KW-0413">Isomerase</keyword>
<dbReference type="PANTHER" id="PTHR47245">
    <property type="entry name" value="PEPTIDYLPROLYL ISOMERASE"/>
    <property type="match status" value="1"/>
</dbReference>
<dbReference type="SUPFAM" id="SSF54534">
    <property type="entry name" value="FKBP-like"/>
    <property type="match status" value="1"/>
</dbReference>
<dbReference type="InterPro" id="IPR046357">
    <property type="entry name" value="PPIase_dom_sf"/>
</dbReference>
<feature type="domain" description="PpiC" evidence="3">
    <location>
        <begin position="114"/>
        <end position="204"/>
    </location>
</feature>
<dbReference type="Pfam" id="PF13616">
    <property type="entry name" value="Rotamase_3"/>
    <property type="match status" value="1"/>
</dbReference>
<proteinExistence type="predicted"/>
<dbReference type="GO" id="GO:0003755">
    <property type="term" value="F:peptidyl-prolyl cis-trans isomerase activity"/>
    <property type="evidence" value="ECO:0007669"/>
    <property type="project" value="UniProtKB-KW"/>
</dbReference>
<reference evidence="4 5" key="1">
    <citation type="submission" date="2016-10" db="EMBL/GenBank/DDBJ databases">
        <authorList>
            <person name="de Groot N.N."/>
        </authorList>
    </citation>
    <scope>NUCLEOTIDE SEQUENCE [LARGE SCALE GENOMIC DNA]</scope>
    <source>
        <strain evidence="4 5">SR12</strain>
    </source>
</reference>
<dbReference type="InterPro" id="IPR000297">
    <property type="entry name" value="PPIase_PpiC"/>
</dbReference>
<name>A0A1H4B802_9FIRM</name>
<dbReference type="SUPFAM" id="SSF109998">
    <property type="entry name" value="Triger factor/SurA peptide-binding domain-like"/>
    <property type="match status" value="1"/>
</dbReference>
<sequence>MNEDRVLATVGDKEIRQSQLDMLVAQAPQDQQAQFNSKEGRRRLLEEMIAQELFYLEGKDEKVDESEAFLKELEEAKEKLLKSHMITQFMSQFTVDDPEVRAYYDEHPQEFIAPDSIRASHILLPAKQQAIDIIEEIKGGKVFEEAAKEYSICPSKEVGGDLSYFSKGKMVPGFEAAAFALKVGEMSEEPVQTEFGWHIIKVTDEKTGETIPFDAVKESLHRFLLGQKQNRQYLNKVDELKKEYPVDVKLGL</sequence>
<keyword evidence="5" id="KW-1185">Reference proteome</keyword>
<evidence type="ECO:0000259" key="3">
    <source>
        <dbReference type="PROSITE" id="PS50198"/>
    </source>
</evidence>
<gene>
    <name evidence="4" type="ORF">SAMN04515656_11082</name>
</gene>
<dbReference type="InterPro" id="IPR050245">
    <property type="entry name" value="PrsA_foldase"/>
</dbReference>
<keyword evidence="2" id="KW-0175">Coiled coil</keyword>
<dbReference type="AlphaFoldDB" id="A0A1H4B802"/>
<dbReference type="Gene3D" id="1.10.8.1040">
    <property type="match status" value="1"/>
</dbReference>
<dbReference type="OrthoDB" id="14196at2"/>
<organism evidence="4 5">
    <name type="scientific">Eubacterium aggregans</name>
    <dbReference type="NCBI Taxonomy" id="81409"/>
    <lineage>
        <taxon>Bacteria</taxon>
        <taxon>Bacillati</taxon>
        <taxon>Bacillota</taxon>
        <taxon>Clostridia</taxon>
        <taxon>Eubacteriales</taxon>
        <taxon>Eubacteriaceae</taxon>
        <taxon>Eubacterium</taxon>
    </lineage>
</organism>
<evidence type="ECO:0000313" key="4">
    <source>
        <dbReference type="EMBL" id="SEA44227.1"/>
    </source>
</evidence>